<evidence type="ECO:0000313" key="3">
    <source>
        <dbReference type="Proteomes" id="UP001448207"/>
    </source>
</evidence>
<dbReference type="EMBL" id="JBCLYO010000003">
    <property type="protein sequence ID" value="KAL0091582.1"/>
    <property type="molecule type" value="Genomic_DNA"/>
</dbReference>
<dbReference type="InterPro" id="IPR019236">
    <property type="entry name" value="APP1_cat"/>
</dbReference>
<dbReference type="InterPro" id="IPR023214">
    <property type="entry name" value="HAD_sf"/>
</dbReference>
<feature type="domain" description="Phosphatidate phosphatase APP1 catalytic" evidence="1">
    <location>
        <begin position="273"/>
        <end position="419"/>
    </location>
</feature>
<evidence type="ECO:0000259" key="1">
    <source>
        <dbReference type="Pfam" id="PF09949"/>
    </source>
</evidence>
<organism evidence="2 3">
    <name type="scientific">Phycomyces blakesleeanus</name>
    <dbReference type="NCBI Taxonomy" id="4837"/>
    <lineage>
        <taxon>Eukaryota</taxon>
        <taxon>Fungi</taxon>
        <taxon>Fungi incertae sedis</taxon>
        <taxon>Mucoromycota</taxon>
        <taxon>Mucoromycotina</taxon>
        <taxon>Mucoromycetes</taxon>
        <taxon>Mucorales</taxon>
        <taxon>Phycomycetaceae</taxon>
        <taxon>Phycomyces</taxon>
    </lineage>
</organism>
<accession>A0ABR3B752</accession>
<dbReference type="InterPro" id="IPR036412">
    <property type="entry name" value="HAD-like_sf"/>
</dbReference>
<sequence>MLPESHLQVEPHSEPRVRRRDILRSLASRSTTRVMSELSKLYYPPDHDQESNITPRSQELHRTDTDDINNVINSPQDTITPHCMLYPTYATQIETEEGTRWKMDIGGWVYAMPSPGRMERLLLAVGRTYGGLMVNSAEDNHFVSLLNQFRCQTIRNIDVNIRLGKAIESMGKLVHEHEQRKAEEGEAEEAGTSMMLSSGPSGRFQDTWMLNPVDCENSIEKKLLQLEAIFDGVSKSYNSYKKICPKRTLDTNLAFYSDIPNRGLVDLIDSEGISVISDIDDTIKITGVLDGRDAILRNTFFKKAQEVPGMSKVYQTWADQGIHIHYVSNSPWQVYPALREFFEQVKFPQGSMHLRVINTQDIIRGKPMQHKLDVIPRIIQDFPKRKFILIGDSGEHDPEIYQEIYRQFPDQIIKVFIRDVSSELAIHADNNKDTSSSERMYNIIRKFISQEHSTLKRTNTSQTAMDAITNTEVPKSQQVAMDPSVPQATRLELFKERMEQAASDMKEGAFTVFKSSTQLITDPVVTEEFLVASSTSLSI</sequence>
<dbReference type="PANTHER" id="PTHR28208">
    <property type="entry name" value="PHOSPHATIDATE PHOSPHATASE APP1"/>
    <property type="match status" value="1"/>
</dbReference>
<keyword evidence="3" id="KW-1185">Reference proteome</keyword>
<proteinExistence type="predicted"/>
<evidence type="ECO:0000313" key="2">
    <source>
        <dbReference type="EMBL" id="KAL0091582.1"/>
    </source>
</evidence>
<dbReference type="SUPFAM" id="SSF56784">
    <property type="entry name" value="HAD-like"/>
    <property type="match status" value="1"/>
</dbReference>
<dbReference type="Gene3D" id="3.40.50.1000">
    <property type="entry name" value="HAD superfamily/HAD-like"/>
    <property type="match status" value="1"/>
</dbReference>
<name>A0ABR3B752_PHYBL</name>
<dbReference type="InterPro" id="IPR052935">
    <property type="entry name" value="Mg2+_PAP"/>
</dbReference>
<gene>
    <name evidence="2" type="ORF">J3Q64DRAFT_1695737</name>
</gene>
<dbReference type="Pfam" id="PF09949">
    <property type="entry name" value="APP1_cat"/>
    <property type="match status" value="1"/>
</dbReference>
<reference evidence="2 3" key="1">
    <citation type="submission" date="2024-04" db="EMBL/GenBank/DDBJ databases">
        <title>Symmetric and asymmetric DNA N6-adenine methylation regulates different biological responses in Mucorales.</title>
        <authorList>
            <consortium name="Lawrence Berkeley National Laboratory"/>
            <person name="Lax C."/>
            <person name="Mondo S.J."/>
            <person name="Osorio-Concepcion M."/>
            <person name="Muszewska A."/>
            <person name="Corrochano-Luque M."/>
            <person name="Gutierrez G."/>
            <person name="Riley R."/>
            <person name="Lipzen A."/>
            <person name="Guo J."/>
            <person name="Hundley H."/>
            <person name="Amirebrahimi M."/>
            <person name="Ng V."/>
            <person name="Lorenzo-Gutierrez D."/>
            <person name="Binder U."/>
            <person name="Yang J."/>
            <person name="Song Y."/>
            <person name="Canovas D."/>
            <person name="Navarro E."/>
            <person name="Freitag M."/>
            <person name="Gabaldon T."/>
            <person name="Grigoriev I.V."/>
            <person name="Corrochano L.M."/>
            <person name="Nicolas F.E."/>
            <person name="Garre V."/>
        </authorList>
    </citation>
    <scope>NUCLEOTIDE SEQUENCE [LARGE SCALE GENOMIC DNA]</scope>
    <source>
        <strain evidence="2 3">L51</strain>
    </source>
</reference>
<protein>
    <recommendedName>
        <fullName evidence="1">Phosphatidate phosphatase APP1 catalytic domain-containing protein</fullName>
    </recommendedName>
</protein>
<comment type="caution">
    <text evidence="2">The sequence shown here is derived from an EMBL/GenBank/DDBJ whole genome shotgun (WGS) entry which is preliminary data.</text>
</comment>
<dbReference type="PANTHER" id="PTHR28208:SF3">
    <property type="entry name" value="PHOSPHATIDATE PHOSPHATASE APP1"/>
    <property type="match status" value="1"/>
</dbReference>
<dbReference type="Proteomes" id="UP001448207">
    <property type="component" value="Unassembled WGS sequence"/>
</dbReference>